<evidence type="ECO:0000313" key="3">
    <source>
        <dbReference type="Proteomes" id="UP000815325"/>
    </source>
</evidence>
<gene>
    <name evidence="2" type="ORF">DUNSADRAFT_17438</name>
</gene>
<evidence type="ECO:0000313" key="2">
    <source>
        <dbReference type="EMBL" id="KAF5840221.1"/>
    </source>
</evidence>
<reference evidence="2" key="1">
    <citation type="submission" date="2017-08" db="EMBL/GenBank/DDBJ databases">
        <authorList>
            <person name="Polle J.E."/>
            <person name="Barry K."/>
            <person name="Cushman J."/>
            <person name="Schmutz J."/>
            <person name="Tran D."/>
            <person name="Hathwaick L.T."/>
            <person name="Yim W.C."/>
            <person name="Jenkins J."/>
            <person name="Mckie-Krisberg Z.M."/>
            <person name="Prochnik S."/>
            <person name="Lindquist E."/>
            <person name="Dockter R.B."/>
            <person name="Adam C."/>
            <person name="Molina H."/>
            <person name="Bunkerborg J."/>
            <person name="Jin E."/>
            <person name="Buchheim M."/>
            <person name="Magnuson J."/>
        </authorList>
    </citation>
    <scope>NUCLEOTIDE SEQUENCE</scope>
    <source>
        <strain evidence="2">CCAP 19/18</strain>
    </source>
</reference>
<feature type="compositionally biased region" description="Polar residues" evidence="1">
    <location>
        <begin position="265"/>
        <end position="279"/>
    </location>
</feature>
<accession>A0ABQ7H035</accession>
<evidence type="ECO:0000256" key="1">
    <source>
        <dbReference type="SAM" id="MobiDB-lite"/>
    </source>
</evidence>
<dbReference type="Pfam" id="PF00612">
    <property type="entry name" value="IQ"/>
    <property type="match status" value="1"/>
</dbReference>
<name>A0ABQ7H035_DUNSA</name>
<protein>
    <submittedName>
        <fullName evidence="2">Uncharacterized protein</fullName>
    </submittedName>
</protein>
<dbReference type="Proteomes" id="UP000815325">
    <property type="component" value="Unassembled WGS sequence"/>
</dbReference>
<sequence>MDNLVATSARQAEAWLEREALVDALHAAVHAELRRMRVDVGGFKDQMRGIRLKGPRATARNRSSGLDEGRREAKSQGAASRASGAVFVCDACCQTSARDVESQVLAHSVLLHQESALPSTQQAAKCAAAAPSHPLPSSMPQLKPSTPYPAIDRMLLRKHRLLGIAQARHAGRAEQPAVHGDEQVVHLRTVHMGGTGTDRVAGSSGAAGPPSFDPAPGALCERLPSVRDLGQGRNPGGHCASSGQGHAGSSTSRPVSNAALEQGGRQAQQAGMCQHTSYAGSPERRLQQDQECRRQGRARPALVWDSGARPTGGAQQAHAPKQQQYAALASWRGQRMAAATCIQAAVRGYLCRLRLREETLVTDAAAALGMGMAQRCFSGWMRVATLRKRLAFHLERGLARRGFRGKQILKEDGKYAYAAAWCNFRRSVKVFEALILSAVDPCEGSSSCPDDVHGS</sequence>
<feature type="compositionally biased region" description="Polar residues" evidence="1">
    <location>
        <begin position="241"/>
        <end position="255"/>
    </location>
</feature>
<dbReference type="EMBL" id="MU069520">
    <property type="protein sequence ID" value="KAF5840221.1"/>
    <property type="molecule type" value="Genomic_DNA"/>
</dbReference>
<proteinExistence type="predicted"/>
<feature type="compositionally biased region" description="Basic and acidic residues" evidence="1">
    <location>
        <begin position="65"/>
        <end position="74"/>
    </location>
</feature>
<dbReference type="SMART" id="SM00015">
    <property type="entry name" value="IQ"/>
    <property type="match status" value="1"/>
</dbReference>
<dbReference type="InterPro" id="IPR000048">
    <property type="entry name" value="IQ_motif_EF-hand-BS"/>
</dbReference>
<feature type="compositionally biased region" description="Basic and acidic residues" evidence="1">
    <location>
        <begin position="282"/>
        <end position="294"/>
    </location>
</feature>
<organism evidence="2 3">
    <name type="scientific">Dunaliella salina</name>
    <name type="common">Green alga</name>
    <name type="synonym">Protococcus salinus</name>
    <dbReference type="NCBI Taxonomy" id="3046"/>
    <lineage>
        <taxon>Eukaryota</taxon>
        <taxon>Viridiplantae</taxon>
        <taxon>Chlorophyta</taxon>
        <taxon>core chlorophytes</taxon>
        <taxon>Chlorophyceae</taxon>
        <taxon>CS clade</taxon>
        <taxon>Chlamydomonadales</taxon>
        <taxon>Dunaliellaceae</taxon>
        <taxon>Dunaliella</taxon>
    </lineage>
</organism>
<feature type="region of interest" description="Disordered" evidence="1">
    <location>
        <begin position="53"/>
        <end position="77"/>
    </location>
</feature>
<feature type="region of interest" description="Disordered" evidence="1">
    <location>
        <begin position="193"/>
        <end position="320"/>
    </location>
</feature>
<keyword evidence="3" id="KW-1185">Reference proteome</keyword>
<dbReference type="Gene3D" id="1.20.5.190">
    <property type="match status" value="1"/>
</dbReference>
<comment type="caution">
    <text evidence="2">The sequence shown here is derived from an EMBL/GenBank/DDBJ whole genome shotgun (WGS) entry which is preliminary data.</text>
</comment>
<dbReference type="PROSITE" id="PS50096">
    <property type="entry name" value="IQ"/>
    <property type="match status" value="1"/>
</dbReference>